<dbReference type="EMBL" id="BMHA01000004">
    <property type="protein sequence ID" value="GGI05358.1"/>
    <property type="molecule type" value="Genomic_DNA"/>
</dbReference>
<comment type="caution">
    <text evidence="1">The sequence shown here is derived from an EMBL/GenBank/DDBJ whole genome shotgun (WGS) entry which is preliminary data.</text>
</comment>
<protein>
    <submittedName>
        <fullName evidence="1">Uncharacterized protein</fullName>
    </submittedName>
</protein>
<dbReference type="AlphaFoldDB" id="A0A8J3A9C3"/>
<dbReference type="Proteomes" id="UP000650511">
    <property type="component" value="Unassembled WGS sequence"/>
</dbReference>
<evidence type="ECO:0000313" key="1">
    <source>
        <dbReference type="EMBL" id="GGI05358.1"/>
    </source>
</evidence>
<dbReference type="PROSITE" id="PS51318">
    <property type="entry name" value="TAT"/>
    <property type="match status" value="1"/>
</dbReference>
<dbReference type="OrthoDB" id="4181857at2"/>
<proteinExistence type="predicted"/>
<name>A0A8J3A9C3_9ACTN</name>
<accession>A0A8J3A9C3</accession>
<dbReference type="RefSeq" id="WP_130649386.1">
    <property type="nucleotide sequence ID" value="NZ_BMHA01000004.1"/>
</dbReference>
<dbReference type="InterPro" id="IPR006311">
    <property type="entry name" value="TAT_signal"/>
</dbReference>
<reference evidence="1" key="1">
    <citation type="journal article" date="2014" name="Int. J. Syst. Evol. Microbiol.">
        <title>Complete genome sequence of Corynebacterium casei LMG S-19264T (=DSM 44701T), isolated from a smear-ripened cheese.</title>
        <authorList>
            <consortium name="US DOE Joint Genome Institute (JGI-PGF)"/>
            <person name="Walter F."/>
            <person name="Albersmeier A."/>
            <person name="Kalinowski J."/>
            <person name="Ruckert C."/>
        </authorList>
    </citation>
    <scope>NUCLEOTIDE SEQUENCE</scope>
    <source>
        <strain evidence="1">CGMCC 1.14988</strain>
    </source>
</reference>
<reference evidence="1" key="2">
    <citation type="submission" date="2020-09" db="EMBL/GenBank/DDBJ databases">
        <authorList>
            <person name="Sun Q."/>
            <person name="Zhou Y."/>
        </authorList>
    </citation>
    <scope>NUCLEOTIDE SEQUENCE</scope>
    <source>
        <strain evidence="1">CGMCC 1.14988</strain>
    </source>
</reference>
<dbReference type="InterPro" id="IPR019546">
    <property type="entry name" value="TAT_signal_bac_arc"/>
</dbReference>
<dbReference type="NCBIfam" id="TIGR01409">
    <property type="entry name" value="TAT_signal_seq"/>
    <property type="match status" value="1"/>
</dbReference>
<sequence length="171" mass="18373">MHDDEKIEGAGAGRRDFLKRTAVVGGMVWAAPLIQSAPAFAAQTSPPPPTGGQDISFVAFVIENRSSTRYKYEDAGKNTECTFEGGGELNKHFDGYPALQEEWKNTPQGSPTDGRVSLSCTDDKVWTITPSANYRVKWALVKSGSKSMATAFLGPTGTGYPHGQAVQVFQA</sequence>
<gene>
    <name evidence="1" type="ORF">GCM10011354_13700</name>
</gene>
<organism evidence="1 2">
    <name type="scientific">Egicoccus halophilus</name>
    <dbReference type="NCBI Taxonomy" id="1670830"/>
    <lineage>
        <taxon>Bacteria</taxon>
        <taxon>Bacillati</taxon>
        <taxon>Actinomycetota</taxon>
        <taxon>Nitriliruptoria</taxon>
        <taxon>Egicoccales</taxon>
        <taxon>Egicoccaceae</taxon>
        <taxon>Egicoccus</taxon>
    </lineage>
</organism>
<evidence type="ECO:0000313" key="2">
    <source>
        <dbReference type="Proteomes" id="UP000650511"/>
    </source>
</evidence>
<keyword evidence="2" id="KW-1185">Reference proteome</keyword>